<keyword evidence="1" id="KW-0732">Signal</keyword>
<proteinExistence type="predicted"/>
<name>A0A1H2QQP7_9FLAO</name>
<protein>
    <submittedName>
        <fullName evidence="2">Uncharacterized protein</fullName>
    </submittedName>
</protein>
<gene>
    <name evidence="2" type="ORF">SAMN05444338_101233</name>
</gene>
<dbReference type="RefSeq" id="WP_091428661.1">
    <property type="nucleotide sequence ID" value="NZ_FNMV01000001.1"/>
</dbReference>
<organism evidence="2 3">
    <name type="scientific">Flavobacterium degerlachei</name>
    <dbReference type="NCBI Taxonomy" id="229203"/>
    <lineage>
        <taxon>Bacteria</taxon>
        <taxon>Pseudomonadati</taxon>
        <taxon>Bacteroidota</taxon>
        <taxon>Flavobacteriia</taxon>
        <taxon>Flavobacteriales</taxon>
        <taxon>Flavobacteriaceae</taxon>
        <taxon>Flavobacterium</taxon>
    </lineage>
</organism>
<evidence type="ECO:0000256" key="1">
    <source>
        <dbReference type="SAM" id="SignalP"/>
    </source>
</evidence>
<feature type="chain" id="PRO_5011484717" evidence="1">
    <location>
        <begin position="19"/>
        <end position="157"/>
    </location>
</feature>
<feature type="signal peptide" evidence="1">
    <location>
        <begin position="1"/>
        <end position="18"/>
    </location>
</feature>
<dbReference type="EMBL" id="FNMV01000001">
    <property type="protein sequence ID" value="SDW08944.1"/>
    <property type="molecule type" value="Genomic_DNA"/>
</dbReference>
<sequence length="157" mass="18679">MKNVFYILLILVTTFAHAQTRKSDFFRLYKGGNTYLKPIKYVLFDSTASYAEKKIIQDVIYFNIKGEQFVYKKNHKVDTCSVDLLQKIKLDNPADLNQNAFLYFKNKKEEIEKKSNHKILILFPVAGFNNYFKVYVLEKIKNDKLLKYLVDWEYSTF</sequence>
<reference evidence="3" key="1">
    <citation type="submission" date="2016-10" db="EMBL/GenBank/DDBJ databases">
        <authorList>
            <person name="Varghese N."/>
            <person name="Submissions S."/>
        </authorList>
    </citation>
    <scope>NUCLEOTIDE SEQUENCE [LARGE SCALE GENOMIC DNA]</scope>
    <source>
        <strain evidence="3">DSM 15718</strain>
    </source>
</reference>
<accession>A0A1H2QQP7</accession>
<dbReference type="Proteomes" id="UP000198569">
    <property type="component" value="Unassembled WGS sequence"/>
</dbReference>
<evidence type="ECO:0000313" key="2">
    <source>
        <dbReference type="EMBL" id="SDW08944.1"/>
    </source>
</evidence>
<evidence type="ECO:0000313" key="3">
    <source>
        <dbReference type="Proteomes" id="UP000198569"/>
    </source>
</evidence>
<dbReference type="AlphaFoldDB" id="A0A1H2QQP7"/>
<keyword evidence="3" id="KW-1185">Reference proteome</keyword>
<dbReference type="STRING" id="229203.SAMN05444338_101233"/>
<dbReference type="OrthoDB" id="1377166at2"/>